<protein>
    <submittedName>
        <fullName evidence="4">IS256 family transposase ISCcl1</fullName>
    </submittedName>
</protein>
<dbReference type="NCBIfam" id="NF033543">
    <property type="entry name" value="transpos_IS256"/>
    <property type="match status" value="1"/>
</dbReference>
<sequence length="201" mass="22771">MEIKVPRDRKGEYEPQLVKKHQTDVSSIEDKIIFLYSQSISTRDTQKTMQEMYGIDVDDSCVSKITDKILPLIREWQEWPLQSIYAMMVLDAVVYNVRDNRVVTKKAAYIAIGTDPDGKKDVLGIWLGASESSKYWLSVLNGLKSRGGQDILIASVDGLSSFVGAINEAFPKTEVQCCIIHQIRSSTRYVSYKDINNSLRI</sequence>
<dbReference type="GO" id="GO:0004803">
    <property type="term" value="F:transposase activity"/>
    <property type="evidence" value="ECO:0007669"/>
    <property type="project" value="InterPro"/>
</dbReference>
<organism evidence="4">
    <name type="scientific">bioreactor metagenome</name>
    <dbReference type="NCBI Taxonomy" id="1076179"/>
    <lineage>
        <taxon>unclassified sequences</taxon>
        <taxon>metagenomes</taxon>
        <taxon>ecological metagenomes</taxon>
    </lineage>
</organism>
<gene>
    <name evidence="4" type="ORF">SDC9_119350</name>
</gene>
<dbReference type="InterPro" id="IPR001207">
    <property type="entry name" value="Transposase_mutator"/>
</dbReference>
<evidence type="ECO:0000313" key="4">
    <source>
        <dbReference type="EMBL" id="MPM72376.1"/>
    </source>
</evidence>
<evidence type="ECO:0000256" key="3">
    <source>
        <dbReference type="ARBA" id="ARBA00023172"/>
    </source>
</evidence>
<dbReference type="Pfam" id="PF00872">
    <property type="entry name" value="Transposase_mut"/>
    <property type="match status" value="1"/>
</dbReference>
<dbReference type="EMBL" id="VSSQ01024707">
    <property type="protein sequence ID" value="MPM72376.1"/>
    <property type="molecule type" value="Genomic_DNA"/>
</dbReference>
<keyword evidence="3" id="KW-0233">DNA recombination</keyword>
<dbReference type="GO" id="GO:0006313">
    <property type="term" value="P:DNA transposition"/>
    <property type="evidence" value="ECO:0007669"/>
    <property type="project" value="InterPro"/>
</dbReference>
<name>A0A645C3J1_9ZZZZ</name>
<proteinExistence type="predicted"/>
<keyword evidence="2" id="KW-0238">DNA-binding</keyword>
<reference evidence="4" key="1">
    <citation type="submission" date="2019-08" db="EMBL/GenBank/DDBJ databases">
        <authorList>
            <person name="Kucharzyk K."/>
            <person name="Murdoch R.W."/>
            <person name="Higgins S."/>
            <person name="Loffler F."/>
        </authorList>
    </citation>
    <scope>NUCLEOTIDE SEQUENCE</scope>
</reference>
<dbReference type="PANTHER" id="PTHR33217">
    <property type="entry name" value="TRANSPOSASE FOR INSERTION SEQUENCE ELEMENT IS1081"/>
    <property type="match status" value="1"/>
</dbReference>
<dbReference type="AlphaFoldDB" id="A0A645C3J1"/>
<evidence type="ECO:0000256" key="1">
    <source>
        <dbReference type="ARBA" id="ARBA00022578"/>
    </source>
</evidence>
<comment type="caution">
    <text evidence="4">The sequence shown here is derived from an EMBL/GenBank/DDBJ whole genome shotgun (WGS) entry which is preliminary data.</text>
</comment>
<dbReference type="GO" id="GO:0003677">
    <property type="term" value="F:DNA binding"/>
    <property type="evidence" value="ECO:0007669"/>
    <property type="project" value="UniProtKB-KW"/>
</dbReference>
<evidence type="ECO:0000256" key="2">
    <source>
        <dbReference type="ARBA" id="ARBA00023125"/>
    </source>
</evidence>
<dbReference type="PANTHER" id="PTHR33217:SF8">
    <property type="entry name" value="MUTATOR FAMILY TRANSPOSASE"/>
    <property type="match status" value="1"/>
</dbReference>
<keyword evidence="1" id="KW-0815">Transposition</keyword>
<accession>A0A645C3J1</accession>